<gene>
    <name evidence="2" type="primary">76</name>
    <name evidence="2" type="ORF">PHIT46-1_76</name>
</gene>
<accession>A0A7T1TTL5</accession>
<dbReference type="GeneID" id="63911433"/>
<dbReference type="Proteomes" id="UP000594984">
    <property type="component" value="Segment"/>
</dbReference>
<dbReference type="EMBL" id="MW353181">
    <property type="protein sequence ID" value="QPP19710.1"/>
    <property type="molecule type" value="Genomic_DNA"/>
</dbReference>
<sequence length="88" mass="9243">MIPRYHRGVTLGIRAQRVLAYLAVGASLIIETAALIATIENGIGWHTAGILFAAPGWALAEGLAATVPAPCPGCQHPTHDDMCWCGHV</sequence>
<keyword evidence="3" id="KW-1185">Reference proteome</keyword>
<dbReference type="RefSeq" id="YP_010050699.1">
    <property type="nucleotide sequence ID" value="NC_054432.1"/>
</dbReference>
<evidence type="ECO:0000313" key="3">
    <source>
        <dbReference type="Proteomes" id="UP000594984"/>
    </source>
</evidence>
<reference evidence="2 3" key="1">
    <citation type="submission" date="2020-12" db="EMBL/GenBank/DDBJ databases">
        <authorList>
            <person name="Amarh E.D."/>
            <person name="Dedrick R.M."/>
            <person name="Garlena R.A."/>
            <person name="Russell D.A."/>
            <person name="Jacobs-Sera D."/>
            <person name="Hatfull G.F."/>
        </authorList>
    </citation>
    <scope>NUCLEOTIDE SEQUENCE [LARGE SCALE GENOMIC DNA]</scope>
</reference>
<keyword evidence="1" id="KW-1133">Transmembrane helix</keyword>
<keyword evidence="1" id="KW-0472">Membrane</keyword>
<protein>
    <submittedName>
        <fullName evidence="2">Uncharacterized protein</fullName>
    </submittedName>
</protein>
<evidence type="ECO:0000256" key="1">
    <source>
        <dbReference type="SAM" id="Phobius"/>
    </source>
</evidence>
<dbReference type="KEGG" id="vg:63911433"/>
<keyword evidence="1" id="KW-0812">Transmembrane</keyword>
<feature type="transmembrane region" description="Helical" evidence="1">
    <location>
        <begin position="20"/>
        <end position="39"/>
    </location>
</feature>
<evidence type="ECO:0000313" key="2">
    <source>
        <dbReference type="EMBL" id="QPP19710.1"/>
    </source>
</evidence>
<name>A0A7T1TTL5_9CAUD</name>
<organism evidence="2 3">
    <name type="scientific">Mycobacterium phage phiT46-1</name>
    <dbReference type="NCBI Taxonomy" id="2775045"/>
    <lineage>
        <taxon>Viruses</taxon>
        <taxon>Duplodnaviria</taxon>
        <taxon>Heunggongvirae</taxon>
        <taxon>Uroviricota</taxon>
        <taxon>Caudoviricetes</taxon>
        <taxon>Mycoabscvirus</taxon>
        <taxon>Mycoabscvirus phiT46-1</taxon>
    </lineage>
</organism>
<proteinExistence type="predicted"/>